<evidence type="ECO:0000256" key="1">
    <source>
        <dbReference type="SAM" id="SignalP"/>
    </source>
</evidence>
<dbReference type="AlphaFoldDB" id="A0A0M3HVP8"/>
<accession>A0A0M3HVP8</accession>
<keyword evidence="2" id="KW-1185">Reference proteome</keyword>
<evidence type="ECO:0000313" key="3">
    <source>
        <dbReference type="WBParaSite" id="ALUE_0000707201-mRNA-1"/>
    </source>
</evidence>
<sequence length="68" mass="7355">MNSDRKGRSNSMLLCVRLLLLMIVLLVGAYCAPAVPCGGRTSTLCEMLGASLVQDVAFDDGVSVFYRR</sequence>
<name>A0A0M3HVP8_ASCLU</name>
<feature type="chain" id="PRO_5005656634" evidence="1">
    <location>
        <begin position="30"/>
        <end position="68"/>
    </location>
</feature>
<protein>
    <submittedName>
        <fullName evidence="3">NTR domain-containing protein</fullName>
    </submittedName>
</protein>
<dbReference type="Proteomes" id="UP000036681">
    <property type="component" value="Unplaced"/>
</dbReference>
<organism evidence="2 3">
    <name type="scientific">Ascaris lumbricoides</name>
    <name type="common">Giant roundworm</name>
    <dbReference type="NCBI Taxonomy" id="6252"/>
    <lineage>
        <taxon>Eukaryota</taxon>
        <taxon>Metazoa</taxon>
        <taxon>Ecdysozoa</taxon>
        <taxon>Nematoda</taxon>
        <taxon>Chromadorea</taxon>
        <taxon>Rhabditida</taxon>
        <taxon>Spirurina</taxon>
        <taxon>Ascaridomorpha</taxon>
        <taxon>Ascaridoidea</taxon>
        <taxon>Ascarididae</taxon>
        <taxon>Ascaris</taxon>
    </lineage>
</organism>
<dbReference type="WBParaSite" id="ALUE_0000707201-mRNA-1">
    <property type="protein sequence ID" value="ALUE_0000707201-mRNA-1"/>
    <property type="gene ID" value="ALUE_0000707201"/>
</dbReference>
<feature type="signal peptide" evidence="1">
    <location>
        <begin position="1"/>
        <end position="29"/>
    </location>
</feature>
<reference evidence="3" key="1">
    <citation type="submission" date="2017-02" db="UniProtKB">
        <authorList>
            <consortium name="WormBaseParasite"/>
        </authorList>
    </citation>
    <scope>IDENTIFICATION</scope>
</reference>
<evidence type="ECO:0000313" key="2">
    <source>
        <dbReference type="Proteomes" id="UP000036681"/>
    </source>
</evidence>
<proteinExistence type="predicted"/>
<keyword evidence="1" id="KW-0732">Signal</keyword>